<comment type="caution">
    <text evidence="2">The sequence shown here is derived from an EMBL/GenBank/DDBJ whole genome shotgun (WGS) entry which is preliminary data.</text>
</comment>
<dbReference type="InterPro" id="IPR036388">
    <property type="entry name" value="WH-like_DNA-bd_sf"/>
</dbReference>
<dbReference type="PROSITE" id="PS01332">
    <property type="entry name" value="HTH_RRF2_1"/>
    <property type="match status" value="1"/>
</dbReference>
<dbReference type="PROSITE" id="PS51197">
    <property type="entry name" value="HTH_RRF2_2"/>
    <property type="match status" value="1"/>
</dbReference>
<protein>
    <submittedName>
        <fullName evidence="2">Rrf2 family transcriptional regulator</fullName>
    </submittedName>
</protein>
<dbReference type="InterPro" id="IPR030489">
    <property type="entry name" value="TR_Rrf2-type_CS"/>
</dbReference>
<keyword evidence="3" id="KW-1185">Reference proteome</keyword>
<dbReference type="SUPFAM" id="SSF46785">
    <property type="entry name" value="Winged helix' DNA-binding domain"/>
    <property type="match status" value="1"/>
</dbReference>
<dbReference type="GO" id="GO:0005829">
    <property type="term" value="C:cytosol"/>
    <property type="evidence" value="ECO:0007669"/>
    <property type="project" value="TreeGrafter"/>
</dbReference>
<dbReference type="GO" id="GO:0003677">
    <property type="term" value="F:DNA binding"/>
    <property type="evidence" value="ECO:0007669"/>
    <property type="project" value="UniProtKB-KW"/>
</dbReference>
<dbReference type="PATRIC" id="fig|1341156.4.peg.413"/>
<evidence type="ECO:0000313" key="3">
    <source>
        <dbReference type="Proteomes" id="UP000021369"/>
    </source>
</evidence>
<dbReference type="Pfam" id="PF02082">
    <property type="entry name" value="Rrf2"/>
    <property type="match status" value="1"/>
</dbReference>
<dbReference type="PANTHER" id="PTHR33221">
    <property type="entry name" value="WINGED HELIX-TURN-HELIX TRANSCRIPTIONAL REGULATOR, RRF2 FAMILY"/>
    <property type="match status" value="1"/>
</dbReference>
<keyword evidence="1" id="KW-0238">DNA-binding</keyword>
<dbReference type="Gene3D" id="1.10.10.10">
    <property type="entry name" value="Winged helix-like DNA-binding domain superfamily/Winged helix DNA-binding domain"/>
    <property type="match status" value="1"/>
</dbReference>
<proteinExistence type="predicted"/>
<dbReference type="PANTHER" id="PTHR33221:SF5">
    <property type="entry name" value="HTH-TYPE TRANSCRIPTIONAL REGULATOR ISCR"/>
    <property type="match status" value="1"/>
</dbReference>
<evidence type="ECO:0000256" key="1">
    <source>
        <dbReference type="ARBA" id="ARBA00023125"/>
    </source>
</evidence>
<organism evidence="2 3">
    <name type="scientific">Ruminococcus albus SY3</name>
    <dbReference type="NCBI Taxonomy" id="1341156"/>
    <lineage>
        <taxon>Bacteria</taxon>
        <taxon>Bacillati</taxon>
        <taxon>Bacillota</taxon>
        <taxon>Clostridia</taxon>
        <taxon>Eubacteriales</taxon>
        <taxon>Oscillospiraceae</taxon>
        <taxon>Ruminococcus</taxon>
    </lineage>
</organism>
<name>A0A011UJD6_RUMAL</name>
<dbReference type="GO" id="GO:0003700">
    <property type="term" value="F:DNA-binding transcription factor activity"/>
    <property type="evidence" value="ECO:0007669"/>
    <property type="project" value="TreeGrafter"/>
</dbReference>
<dbReference type="RefSeq" id="WP_037285076.1">
    <property type="nucleotide sequence ID" value="NZ_JEOB01000001.1"/>
</dbReference>
<gene>
    <name evidence="2" type="ORF">RASY3_03450</name>
</gene>
<dbReference type="Proteomes" id="UP000021369">
    <property type="component" value="Unassembled WGS sequence"/>
</dbReference>
<dbReference type="InterPro" id="IPR000944">
    <property type="entry name" value="Tscrpt_reg_Rrf2"/>
</dbReference>
<accession>A0A011UJD6</accession>
<dbReference type="NCBIfam" id="TIGR00738">
    <property type="entry name" value="rrf2_super"/>
    <property type="match status" value="1"/>
</dbReference>
<evidence type="ECO:0000313" key="2">
    <source>
        <dbReference type="EMBL" id="EXM40779.1"/>
    </source>
</evidence>
<sequence>MKISTKGRYALRLMTDLAKHNEDGYVPIKVIAERQNISDKYLEQIISILSRAGYVRSIRGAGGGYTLAYPAEKYTVGMILRLTEGSLAPVACLETEENLCERAETCPTLFIWEKLYAAINDVVDSITIADIVERNCNGADLYSI</sequence>
<reference evidence="2 3" key="1">
    <citation type="submission" date="2013-06" db="EMBL/GenBank/DDBJ databases">
        <title>Rumen cellulosomics: divergent fiber-degrading strategies revealed by comparative genome-wide analysis of six Ruminococcal strains.</title>
        <authorList>
            <person name="Dassa B."/>
            <person name="Borovok I."/>
            <person name="Lamed R."/>
            <person name="Flint H."/>
            <person name="Yeoman C.J."/>
            <person name="White B."/>
            <person name="Bayer E.A."/>
        </authorList>
    </citation>
    <scope>NUCLEOTIDE SEQUENCE [LARGE SCALE GENOMIC DNA]</scope>
    <source>
        <strain evidence="2 3">SY3</strain>
    </source>
</reference>
<dbReference type="InterPro" id="IPR036390">
    <property type="entry name" value="WH_DNA-bd_sf"/>
</dbReference>
<dbReference type="EMBL" id="JEOB01000001">
    <property type="protein sequence ID" value="EXM40779.1"/>
    <property type="molecule type" value="Genomic_DNA"/>
</dbReference>
<dbReference type="OrthoDB" id="9808360at2"/>
<dbReference type="AlphaFoldDB" id="A0A011UJD6"/>